<comment type="subcellular location">
    <subcellularLocation>
        <location evidence="2 15">Secreted</location>
    </subcellularLocation>
</comment>
<protein>
    <recommendedName>
        <fullName evidence="15">Neutral protease 2</fullName>
        <ecNumber evidence="15">3.4.24.39</ecNumber>
    </recommendedName>
    <alternativeName>
        <fullName evidence="15">Deuterolysin</fullName>
    </alternativeName>
</protein>
<dbReference type="PRINTS" id="PR00768">
    <property type="entry name" value="DEUTEROLYSIN"/>
</dbReference>
<comment type="catalytic activity">
    <reaction evidence="1 15">
        <text>Preferential cleavage of bonds with hydrophobic residues in P1'. Also 3-Asn-|-Gln-4 and 8-Gly-|-Ser-9 bonds in insulin B chain.</text>
        <dbReference type="EC" id="3.4.24.39"/>
    </reaction>
</comment>
<name>A0A6G1HPW2_9PEZI</name>
<feature type="signal peptide" evidence="15">
    <location>
        <begin position="1"/>
        <end position="18"/>
    </location>
</feature>
<evidence type="ECO:0000256" key="6">
    <source>
        <dbReference type="ARBA" id="ARBA00022685"/>
    </source>
</evidence>
<accession>A0A6G1HPW2</accession>
<dbReference type="InterPro" id="IPR001384">
    <property type="entry name" value="Peptidase_M35"/>
</dbReference>
<dbReference type="InterPro" id="IPR050414">
    <property type="entry name" value="Fungal_M35_metalloproteases"/>
</dbReference>
<reference evidence="16" key="1">
    <citation type="journal article" date="2020" name="Stud. Mycol.">
        <title>101 Dothideomycetes genomes: a test case for predicting lifestyles and emergence of pathogens.</title>
        <authorList>
            <person name="Haridas S."/>
            <person name="Albert R."/>
            <person name="Binder M."/>
            <person name="Bloem J."/>
            <person name="Labutti K."/>
            <person name="Salamov A."/>
            <person name="Andreopoulos B."/>
            <person name="Baker S."/>
            <person name="Barry K."/>
            <person name="Bills G."/>
            <person name="Bluhm B."/>
            <person name="Cannon C."/>
            <person name="Castanera R."/>
            <person name="Culley D."/>
            <person name="Daum C."/>
            <person name="Ezra D."/>
            <person name="Gonzalez J."/>
            <person name="Henrissat B."/>
            <person name="Kuo A."/>
            <person name="Liang C."/>
            <person name="Lipzen A."/>
            <person name="Lutzoni F."/>
            <person name="Magnuson J."/>
            <person name="Mondo S."/>
            <person name="Nolan M."/>
            <person name="Ohm R."/>
            <person name="Pangilinan J."/>
            <person name="Park H.-J."/>
            <person name="Ramirez L."/>
            <person name="Alfaro M."/>
            <person name="Sun H."/>
            <person name="Tritt A."/>
            <person name="Yoshinaga Y."/>
            <person name="Zwiers L.-H."/>
            <person name="Turgeon B."/>
            <person name="Goodwin S."/>
            <person name="Spatafora J."/>
            <person name="Crous P."/>
            <person name="Grigoriev I."/>
        </authorList>
    </citation>
    <scope>NUCLEOTIDE SEQUENCE</scope>
    <source>
        <strain evidence="16">CBS 262.69</strain>
    </source>
</reference>
<evidence type="ECO:0000313" key="16">
    <source>
        <dbReference type="EMBL" id="KAF2397887.1"/>
    </source>
</evidence>
<evidence type="ECO:0000256" key="9">
    <source>
        <dbReference type="ARBA" id="ARBA00022801"/>
    </source>
</evidence>
<feature type="chain" id="PRO_5026370409" description="Neutral protease 2" evidence="15">
    <location>
        <begin position="19"/>
        <end position="359"/>
    </location>
</feature>
<proteinExistence type="inferred from homology"/>
<dbReference type="EMBL" id="ML996702">
    <property type="protein sequence ID" value="KAF2397887.1"/>
    <property type="molecule type" value="Genomic_DNA"/>
</dbReference>
<dbReference type="GO" id="GO:0046872">
    <property type="term" value="F:metal ion binding"/>
    <property type="evidence" value="ECO:0007669"/>
    <property type="project" value="UniProtKB-KW"/>
</dbReference>
<comment type="similarity">
    <text evidence="3 15">Belongs to the peptidase M35 family.</text>
</comment>
<dbReference type="AlphaFoldDB" id="A0A6G1HPW2"/>
<feature type="binding site" evidence="14">
    <location>
        <position position="314"/>
    </location>
    <ligand>
        <name>Zn(2+)</name>
        <dbReference type="ChEBI" id="CHEBI:29105"/>
        <note>catalytic</note>
    </ligand>
</feature>
<evidence type="ECO:0000313" key="17">
    <source>
        <dbReference type="Proteomes" id="UP000799640"/>
    </source>
</evidence>
<comment type="function">
    <text evidence="15">Secreted metalloproteinase that allows assimilation of proteinaceous substrates. Shows high activities on basic nuclear substrates such as histone and protamine.</text>
</comment>
<sequence length="359" mass="36507">MKLSSFFVGAALGAVVAAVPTPAPLEPASAASTLVVELRAVGNALVEALITNTGSQDLHLLSQGTFLDASPVEKLTVLTSTQTKPPFLGIRKRILTSNLNSTAFTSLPAHSSLKTRINLAALHDLSPGGHYTVHTAGVISYTLSTSATALRAAAYKSNTLTLAVDGAAAGAVARALKRRAAETLLKSDCGRNAPAIKSALATCASLATAAAAAASSAPASKFASYFRNTDAGTRATVAARYAAVAAECGTTAGGATSMSCTDSWGGCEAGVLAYTVPSVNAVVNCPLYFTEFGTVSKVCHAQDQATTTLHEMTHAPGVYSPGTEDNGYGYESVRELGAEMALGNADTYALFANAVYAGC</sequence>
<evidence type="ECO:0000256" key="15">
    <source>
        <dbReference type="RuleBase" id="RU361126"/>
    </source>
</evidence>
<evidence type="ECO:0000256" key="14">
    <source>
        <dbReference type="PIRSR" id="PIRSR601384-2"/>
    </source>
</evidence>
<evidence type="ECO:0000256" key="8">
    <source>
        <dbReference type="ARBA" id="ARBA00022729"/>
    </source>
</evidence>
<dbReference type="CDD" id="cd11008">
    <property type="entry name" value="M35_deuterolysin_like"/>
    <property type="match status" value="1"/>
</dbReference>
<feature type="binding site" evidence="14">
    <location>
        <position position="325"/>
    </location>
    <ligand>
        <name>Zn(2+)</name>
        <dbReference type="ChEBI" id="CHEBI:29105"/>
        <note>catalytic</note>
    </ligand>
</feature>
<dbReference type="PANTHER" id="PTHR37016:SF7">
    <property type="entry name" value="NEUTRAL PROTEASE 2"/>
    <property type="match status" value="1"/>
</dbReference>
<dbReference type="InterPro" id="IPR024079">
    <property type="entry name" value="MetalloPept_cat_dom_sf"/>
</dbReference>
<comment type="cofactor">
    <cofactor evidence="14 15">
        <name>Zn(2+)</name>
        <dbReference type="ChEBI" id="CHEBI:29105"/>
    </cofactor>
    <text evidence="14 15">Binds 1 zinc ion per subunit.</text>
</comment>
<keyword evidence="10 14" id="KW-0862">Zinc</keyword>
<keyword evidence="8 15" id="KW-0732">Signal</keyword>
<keyword evidence="7 14" id="KW-0479">Metal-binding</keyword>
<dbReference type="Proteomes" id="UP000799640">
    <property type="component" value="Unassembled WGS sequence"/>
</dbReference>
<keyword evidence="12" id="KW-0865">Zymogen</keyword>
<dbReference type="GO" id="GO:0004222">
    <property type="term" value="F:metalloendopeptidase activity"/>
    <property type="evidence" value="ECO:0007669"/>
    <property type="project" value="InterPro"/>
</dbReference>
<organism evidence="16 17">
    <name type="scientific">Trichodelitschia bisporula</name>
    <dbReference type="NCBI Taxonomy" id="703511"/>
    <lineage>
        <taxon>Eukaryota</taxon>
        <taxon>Fungi</taxon>
        <taxon>Dikarya</taxon>
        <taxon>Ascomycota</taxon>
        <taxon>Pezizomycotina</taxon>
        <taxon>Dothideomycetes</taxon>
        <taxon>Dothideomycetes incertae sedis</taxon>
        <taxon>Phaeotrichales</taxon>
        <taxon>Phaeotrichaceae</taxon>
        <taxon>Trichodelitschia</taxon>
    </lineage>
</organism>
<dbReference type="EC" id="3.4.24.39" evidence="15"/>
<evidence type="ECO:0000256" key="3">
    <source>
        <dbReference type="ARBA" id="ARBA00010279"/>
    </source>
</evidence>
<feature type="binding site" evidence="14">
    <location>
        <position position="310"/>
    </location>
    <ligand>
        <name>Zn(2+)</name>
        <dbReference type="ChEBI" id="CHEBI:29105"/>
        <note>catalytic</note>
    </ligand>
</feature>
<evidence type="ECO:0000256" key="7">
    <source>
        <dbReference type="ARBA" id="ARBA00022723"/>
    </source>
</evidence>
<dbReference type="GO" id="GO:0005576">
    <property type="term" value="C:extracellular region"/>
    <property type="evidence" value="ECO:0007669"/>
    <property type="project" value="UniProtKB-SubCell"/>
</dbReference>
<evidence type="ECO:0000256" key="10">
    <source>
        <dbReference type="ARBA" id="ARBA00022833"/>
    </source>
</evidence>
<evidence type="ECO:0000256" key="12">
    <source>
        <dbReference type="ARBA" id="ARBA00023145"/>
    </source>
</evidence>
<evidence type="ECO:0000256" key="2">
    <source>
        <dbReference type="ARBA" id="ARBA00004613"/>
    </source>
</evidence>
<keyword evidence="9 15" id="KW-0378">Hydrolase</keyword>
<evidence type="ECO:0000256" key="11">
    <source>
        <dbReference type="ARBA" id="ARBA00023049"/>
    </source>
</evidence>
<keyword evidence="6 15" id="KW-0165">Cleavage on pair of basic residues</keyword>
<dbReference type="Pfam" id="PF02102">
    <property type="entry name" value="Peptidase_M35"/>
    <property type="match status" value="1"/>
</dbReference>
<dbReference type="Gene3D" id="3.40.390.10">
    <property type="entry name" value="Collagenase (Catalytic Domain)"/>
    <property type="match status" value="1"/>
</dbReference>
<keyword evidence="5 15" id="KW-0645">Protease</keyword>
<dbReference type="OrthoDB" id="412874at2759"/>
<gene>
    <name evidence="16" type="ORF">EJ06DRAFT_544472</name>
</gene>
<dbReference type="SUPFAM" id="SSF55486">
    <property type="entry name" value="Metalloproteases ('zincins'), catalytic domain"/>
    <property type="match status" value="1"/>
</dbReference>
<keyword evidence="4 15" id="KW-0964">Secreted</keyword>
<feature type="active site" evidence="13">
    <location>
        <position position="311"/>
    </location>
</feature>
<evidence type="ECO:0000256" key="1">
    <source>
        <dbReference type="ARBA" id="ARBA00001187"/>
    </source>
</evidence>
<dbReference type="Gene3D" id="2.60.40.2970">
    <property type="match status" value="1"/>
</dbReference>
<evidence type="ECO:0000256" key="4">
    <source>
        <dbReference type="ARBA" id="ARBA00022525"/>
    </source>
</evidence>
<dbReference type="GO" id="GO:0006508">
    <property type="term" value="P:proteolysis"/>
    <property type="evidence" value="ECO:0007669"/>
    <property type="project" value="UniProtKB-KW"/>
</dbReference>
<evidence type="ECO:0000256" key="13">
    <source>
        <dbReference type="PIRSR" id="PIRSR601384-1"/>
    </source>
</evidence>
<evidence type="ECO:0000256" key="5">
    <source>
        <dbReference type="ARBA" id="ARBA00022670"/>
    </source>
</evidence>
<dbReference type="PANTHER" id="PTHR37016">
    <property type="match status" value="1"/>
</dbReference>
<keyword evidence="11 15" id="KW-0482">Metalloprotease</keyword>
<keyword evidence="17" id="KW-1185">Reference proteome</keyword>